<feature type="domain" description="Peptidase S8/S53" evidence="8">
    <location>
        <begin position="78"/>
        <end position="511"/>
    </location>
</feature>
<feature type="active site" description="Charge relay system" evidence="7">
    <location>
        <position position="1864"/>
    </location>
</feature>
<dbReference type="InterPro" id="IPR041469">
    <property type="entry name" value="Subtilisin-like_FN3"/>
</dbReference>
<evidence type="ECO:0000259" key="9">
    <source>
        <dbReference type="Pfam" id="PF05922"/>
    </source>
</evidence>
<dbReference type="Gramene" id="ONIVA02G13170.1">
    <property type="protein sequence ID" value="ONIVA02G13170.1"/>
    <property type="gene ID" value="ONIVA02G13170"/>
</dbReference>
<keyword evidence="3" id="KW-0732">Signal</keyword>
<feature type="domain" description="Subtilisin-like protease fibronectin type-III" evidence="10">
    <location>
        <begin position="580"/>
        <end position="676"/>
    </location>
</feature>
<organism evidence="11">
    <name type="scientific">Oryza nivara</name>
    <name type="common">Indian wild rice</name>
    <name type="synonym">Oryza sativa f. spontanea</name>
    <dbReference type="NCBI Taxonomy" id="4536"/>
    <lineage>
        <taxon>Eukaryota</taxon>
        <taxon>Viridiplantae</taxon>
        <taxon>Streptophyta</taxon>
        <taxon>Embryophyta</taxon>
        <taxon>Tracheophyta</taxon>
        <taxon>Spermatophyta</taxon>
        <taxon>Magnoliopsida</taxon>
        <taxon>Liliopsida</taxon>
        <taxon>Poales</taxon>
        <taxon>Poaceae</taxon>
        <taxon>BOP clade</taxon>
        <taxon>Oryzoideae</taxon>
        <taxon>Oryzeae</taxon>
        <taxon>Oryzinae</taxon>
        <taxon>Oryza</taxon>
    </lineage>
</organism>
<feature type="active site" description="Charge relay system" evidence="6 7">
    <location>
        <position position="860"/>
    </location>
</feature>
<dbReference type="Pfam" id="PF05922">
    <property type="entry name" value="Inhibitor_I9"/>
    <property type="match status" value="2"/>
</dbReference>
<evidence type="ECO:0000256" key="3">
    <source>
        <dbReference type="ARBA" id="ARBA00022729"/>
    </source>
</evidence>
<keyword evidence="2 7" id="KW-0645">Protease</keyword>
<dbReference type="Gene3D" id="3.30.70.80">
    <property type="entry name" value="Peptidase S8 propeptide/proteinase inhibitor I9"/>
    <property type="match status" value="2"/>
</dbReference>
<dbReference type="InterPro" id="IPR034197">
    <property type="entry name" value="Peptidases_S8_3"/>
</dbReference>
<dbReference type="EnsemblPlants" id="ONIVA02G13170.1">
    <property type="protein sequence ID" value="ONIVA02G13170.1"/>
    <property type="gene ID" value="ONIVA02G13170"/>
</dbReference>
<keyword evidence="12" id="KW-1185">Reference proteome</keyword>
<name>A0A0E0G4S6_ORYNI</name>
<dbReference type="FunFam" id="3.30.70.80:FF:000002">
    <property type="entry name" value="Subtilisin-like protease SBT5.3"/>
    <property type="match status" value="2"/>
</dbReference>
<evidence type="ECO:0000256" key="5">
    <source>
        <dbReference type="ARBA" id="ARBA00022825"/>
    </source>
</evidence>
<evidence type="ECO:0000313" key="11">
    <source>
        <dbReference type="EnsemblPlants" id="ONIVA02G13170.1"/>
    </source>
</evidence>
<dbReference type="Gene3D" id="3.40.50.200">
    <property type="entry name" value="Peptidase S8/S53 domain"/>
    <property type="match status" value="4"/>
</dbReference>
<dbReference type="InterPro" id="IPR000209">
    <property type="entry name" value="Peptidase_S8/S53_dom"/>
</dbReference>
<feature type="active site" description="Charge relay system" evidence="7">
    <location>
        <position position="156"/>
    </location>
</feature>
<feature type="domain" description="Subtilisin-like protease fibronectin type-III" evidence="10">
    <location>
        <begin position="1281"/>
        <end position="1378"/>
    </location>
</feature>
<evidence type="ECO:0008006" key="13">
    <source>
        <dbReference type="Google" id="ProtNLM"/>
    </source>
</evidence>
<evidence type="ECO:0000256" key="6">
    <source>
        <dbReference type="PIRSR" id="PIRSR615500-1"/>
    </source>
</evidence>
<feature type="domain" description="Peptidase S8/S53" evidence="8">
    <location>
        <begin position="781"/>
        <end position="1211"/>
    </location>
</feature>
<evidence type="ECO:0000256" key="7">
    <source>
        <dbReference type="PROSITE-ProRule" id="PRU01240"/>
    </source>
</evidence>
<proteinExistence type="inferred from homology"/>
<dbReference type="InterPro" id="IPR045051">
    <property type="entry name" value="SBT"/>
</dbReference>
<dbReference type="InterPro" id="IPR023828">
    <property type="entry name" value="Peptidase_S8_Ser-AS"/>
</dbReference>
<dbReference type="eggNOG" id="ENOG502R8FD">
    <property type="taxonomic scope" value="Eukaryota"/>
</dbReference>
<feature type="domain" description="Inhibitor I9" evidence="9">
    <location>
        <begin position="1387"/>
        <end position="1465"/>
    </location>
</feature>
<dbReference type="HOGENOM" id="CLU_000625_8_1_1"/>
<dbReference type="STRING" id="4536.A0A0E0G4S6"/>
<keyword evidence="5 7" id="KW-0720">Serine protease</keyword>
<dbReference type="Proteomes" id="UP000006591">
    <property type="component" value="Chromosome 2"/>
</dbReference>
<dbReference type="CDD" id="cd02120">
    <property type="entry name" value="PA_subtilisin_like"/>
    <property type="match status" value="3"/>
</dbReference>
<dbReference type="GO" id="GO:0004252">
    <property type="term" value="F:serine-type endopeptidase activity"/>
    <property type="evidence" value="ECO:0007669"/>
    <property type="project" value="UniProtKB-UniRule"/>
</dbReference>
<dbReference type="SUPFAM" id="SSF52743">
    <property type="entry name" value="Subtilisin-like"/>
    <property type="match status" value="3"/>
</dbReference>
<evidence type="ECO:0000256" key="4">
    <source>
        <dbReference type="ARBA" id="ARBA00022801"/>
    </source>
</evidence>
<feature type="domain" description="Peptidase S8/S53" evidence="8">
    <location>
        <begin position="1490"/>
        <end position="1889"/>
    </location>
</feature>
<dbReference type="PROSITE" id="PS00137">
    <property type="entry name" value="SUBTILASE_HIS"/>
    <property type="match status" value="1"/>
</dbReference>
<evidence type="ECO:0000313" key="12">
    <source>
        <dbReference type="Proteomes" id="UP000006591"/>
    </source>
</evidence>
<dbReference type="GO" id="GO:0006508">
    <property type="term" value="P:proteolysis"/>
    <property type="evidence" value="ECO:0007669"/>
    <property type="project" value="UniProtKB-KW"/>
</dbReference>
<dbReference type="Pfam" id="PF17766">
    <property type="entry name" value="fn3_6"/>
    <property type="match status" value="2"/>
</dbReference>
<sequence>MGEKKHDDPFVVTASHHDMLASVLGSKDGAMRSIVYKLPEVLSVNPNIYHQAHTTRSWDFLGLNYYEQSGLLKKANYGEDVIVGVIDSGIWPESESFNDSGYSSVPTRWKGKCQTGMAFNATSCNRKIIGARWYSGGIQDESLKGEYLSPRDANGHGTHTASTIVGGQVWNASHKRGGLAAGSAHGGAPRARVAVYKACWGAAGGGISCSNAAVLAAIDDAINDGVDVLSLSIGGPVEYLSSRHAVARGIPVVFSAGNDGPTPQTVGSTLPWVITVAASTIDRTFPTVISLGNKEKLVGQSLYYKATAKSGNFEMLVDGGFSCDKETLALINVTGKIVLCSAPLQAKLNPPRLMLPAIIGDVANAGAAGLIFAQYTVNILEDLDACNGSMPCVLVDYEIANRIRSYVASTRMPVVEVSPAMTVVGSGVLSPRVAAFSSRGPSTLFPGILKPDIAAPGVSILAALGDSYEFMSGTSMACPHVSAVVALLKMVHPDWSPAMIKSAIVTTASVTDRFGIPIQAEGVPRKVADPFDFGGGHIEPDRAVDPGLVYDIDPREYAKFYNCSINPKDECESYMRQLYQLNLPSIVVPDLKDSVTVWRTIINVGAAEATYHAMLEVPVGMTMSVEPSVIKFTNGGSRSVTFKVTFTTRQRVQGGYMFGSLTWQDGSTHSMRIPIALYIVYMGEKKHDDPSVVTASHHDTLTSVLGSKDGAMKSIVYSYKHGFSGFAAMLTESQAEELARLPEVISVKPNTYHQAQTTRSWDFLGLNYNEQSGLLKKAKNGEDVIVGVIDSGIWPESRSFDDNGYSPVPARWKGKCQTGAAFNATTGCNRKIIGVRWYSGGIPDENLKGEYMSARDLGGHGTHVASTIVGGQVRNVSHRQGGALAAGTARGGAPRARVAVYKVCWGLRAQCGGAAILAAIDDAMNDGVDVLSLSIGGAGEHYETLHAVARGIPVVFGGGNDGPTPQIVRNTVPWVITVAASTIDRAFPTVISLGNNEKFVGQSLYYNATASSTKFQMLVDGSSCDAETLASINITRKVVLCSPPSMTPPRLLLGDVIGRVIKAGANGLIFVQYSVSNALDFLNACSRASVPCVLVDYEITRRIESYMTSTSTPMVKVSPAMTVVGSGVLSPRIAAFSSRGPSSLFPGILKPDIAAPGVSILAAVGDSYELKSGTSMACPHVSAVVALLKMVHPDWSPAMIKSAIVTTASVTDRFGMPIQAEAVPRKVADPFDFGGGHIEPDKAIDPGLVYDIDPSHYTKFFNCTFLEAEDDCESYMEQIYQLNLPSIAVPKLKDSVTVWRTVTNVGEAEATYHAVLEAPVGMTMSVEPSVITFTRGGSRSLTFKVTFTTTQRVQGGYTFGSLTWLDGNTHSVRIPIAVRTIIQDFLYIVYMGEKKHDDPSVVTASHHDALTSVFGSKDEAMKSIVYSYKHGFSGFAAMLTESQADELAKLPGVVTVKPNTYHETHTTRSWDFLGLNYYEQSSLLKKASYGEDVIVGVVDSGIWPESQSFDDNGYGPVPARWKGNCQTGVAFNTTSCNRKIIGARWYSSGIPDESLKGDYMSPRDLNGHGTHTASTIAGKQVWNASHHRSGLAAGVARGGAPRARLAVYKACWGTTGTCSTAAVLAAVDDAINDGVDVLSLSLGIGSDIPGTLHAVASGITVVFAGGNAGPAPQTVENVVPWVITVAASTIDRSFPTVVSLGNKEKLVGQSLNYNATKNNSNYHMLVFGSSCDEESLATVNVTGKIVLCYAPLEAAATSSPNPAFGTAAIGIAKGGAKGLIFAHQRTNIFDDLENCNKILPAGCMMVDFEIAARIASYLNITRKPVAKISRAVTVVGNGVLAPRIAAFSILAAVGDSYKFMSGTSMACPHVSAVAALLKSVHPDWSPAMINIGD</sequence>
<accession>A0A0E0G4S6</accession>
<dbReference type="PROSITE" id="PS51892">
    <property type="entry name" value="SUBTILASE"/>
    <property type="match status" value="3"/>
</dbReference>
<dbReference type="PANTHER" id="PTHR10795">
    <property type="entry name" value="PROPROTEIN CONVERTASE SUBTILISIN/KEXIN"/>
    <property type="match status" value="1"/>
</dbReference>
<dbReference type="MEROPS" id="S08.A22"/>
<feature type="active site" description="Charge relay system" evidence="7">
    <location>
        <position position="1499"/>
    </location>
</feature>
<dbReference type="InterPro" id="IPR022398">
    <property type="entry name" value="Peptidase_S8_His-AS"/>
</dbReference>
<dbReference type="CDD" id="cd04852">
    <property type="entry name" value="Peptidases_S8_3"/>
    <property type="match status" value="3"/>
</dbReference>
<dbReference type="InterPro" id="IPR010259">
    <property type="entry name" value="S8pro/Inhibitor_I9"/>
</dbReference>
<keyword evidence="4 7" id="KW-0378">Hydrolase</keyword>
<feature type="active site" description="Charge relay system" evidence="7">
    <location>
        <position position="475"/>
    </location>
</feature>
<dbReference type="FunFam" id="3.40.50.200:FF:000006">
    <property type="entry name" value="Subtilisin-like protease SBT1.5"/>
    <property type="match status" value="2"/>
</dbReference>
<feature type="domain" description="Inhibitor I9" evidence="9">
    <location>
        <begin position="678"/>
        <end position="752"/>
    </location>
</feature>
<dbReference type="InterPro" id="IPR036852">
    <property type="entry name" value="Peptidase_S8/S53_dom_sf"/>
</dbReference>
<dbReference type="PROSITE" id="PS00138">
    <property type="entry name" value="SUBTILASE_SER"/>
    <property type="match status" value="3"/>
</dbReference>
<feature type="active site" description="Charge relay system" evidence="7">
    <location>
        <position position="1568"/>
    </location>
</feature>
<evidence type="ECO:0000259" key="10">
    <source>
        <dbReference type="Pfam" id="PF17766"/>
    </source>
</evidence>
<feature type="active site" description="Charge relay system" evidence="7">
    <location>
        <position position="87"/>
    </location>
</feature>
<reference evidence="11" key="1">
    <citation type="submission" date="2015-04" db="UniProtKB">
        <authorList>
            <consortium name="EnsemblPlants"/>
        </authorList>
    </citation>
    <scope>IDENTIFICATION</scope>
    <source>
        <strain evidence="11">SL10</strain>
    </source>
</reference>
<comment type="similarity">
    <text evidence="1 7">Belongs to the peptidase S8 family.</text>
</comment>
<dbReference type="InterPro" id="IPR015500">
    <property type="entry name" value="Peptidase_S8_subtilisin-rel"/>
</dbReference>
<evidence type="ECO:0000256" key="1">
    <source>
        <dbReference type="ARBA" id="ARBA00011073"/>
    </source>
</evidence>
<feature type="active site" description="Charge relay system" evidence="6 7">
    <location>
        <position position="790"/>
    </location>
</feature>
<evidence type="ECO:0000256" key="2">
    <source>
        <dbReference type="ARBA" id="ARBA00022670"/>
    </source>
</evidence>
<dbReference type="Gene3D" id="2.60.40.2310">
    <property type="match status" value="1"/>
</dbReference>
<dbReference type="Gene3D" id="3.50.30.30">
    <property type="match status" value="2"/>
</dbReference>
<reference evidence="11" key="2">
    <citation type="submission" date="2018-04" db="EMBL/GenBank/DDBJ databases">
        <title>OnivRS2 (Oryza nivara Reference Sequence Version 2).</title>
        <authorList>
            <person name="Zhang J."/>
            <person name="Kudrna D."/>
            <person name="Lee S."/>
            <person name="Talag J."/>
            <person name="Rajasekar S."/>
            <person name="Welchert J."/>
            <person name="Hsing Y.-I."/>
            <person name="Wing R.A."/>
        </authorList>
    </citation>
    <scope>NUCLEOTIDE SEQUENCE [LARGE SCALE GENOMIC DNA]</scope>
    <source>
        <strain evidence="11">SL10</strain>
    </source>
</reference>
<dbReference type="Pfam" id="PF00082">
    <property type="entry name" value="Peptidase_S8"/>
    <property type="match status" value="3"/>
</dbReference>
<protein>
    <recommendedName>
        <fullName evidence="13">Subtilisin-like protease</fullName>
    </recommendedName>
</protein>
<evidence type="ECO:0000259" key="8">
    <source>
        <dbReference type="Pfam" id="PF00082"/>
    </source>
</evidence>
<dbReference type="OMA" id="CEPGEDF"/>
<dbReference type="InterPro" id="IPR037045">
    <property type="entry name" value="S8pro/Inhibitor_I9_sf"/>
</dbReference>
<feature type="active site" description="Charge relay system" evidence="6 7">
    <location>
        <position position="1175"/>
    </location>
</feature>
<dbReference type="PRINTS" id="PR00723">
    <property type="entry name" value="SUBTILISIN"/>
</dbReference>